<evidence type="ECO:0000256" key="4">
    <source>
        <dbReference type="RuleBase" id="RU362073"/>
    </source>
</evidence>
<dbReference type="EMBL" id="JAUSTP010000022">
    <property type="protein sequence ID" value="MDQ0190661.1"/>
    <property type="molecule type" value="Genomic_DNA"/>
</dbReference>
<evidence type="ECO:0000259" key="5">
    <source>
        <dbReference type="Pfam" id="PF00669"/>
    </source>
</evidence>
<evidence type="ECO:0000256" key="1">
    <source>
        <dbReference type="ARBA" id="ARBA00005709"/>
    </source>
</evidence>
<dbReference type="Proteomes" id="UP001232973">
    <property type="component" value="Unassembled WGS sequence"/>
</dbReference>
<keyword evidence="7" id="KW-0966">Cell projection</keyword>
<evidence type="ECO:0000259" key="6">
    <source>
        <dbReference type="Pfam" id="PF00700"/>
    </source>
</evidence>
<dbReference type="Gene3D" id="3.30.70.2120">
    <property type="match status" value="1"/>
</dbReference>
<comment type="caution">
    <text evidence="7">The sequence shown here is derived from an EMBL/GenBank/DDBJ whole genome shotgun (WGS) entry which is preliminary data.</text>
</comment>
<keyword evidence="7" id="KW-0969">Cilium</keyword>
<dbReference type="PANTHER" id="PTHR42792">
    <property type="entry name" value="FLAGELLIN"/>
    <property type="match status" value="1"/>
</dbReference>
<evidence type="ECO:0000256" key="3">
    <source>
        <dbReference type="ARBA" id="ARBA00023143"/>
    </source>
</evidence>
<keyword evidence="4" id="KW-0964">Secreted</keyword>
<dbReference type="InterPro" id="IPR042187">
    <property type="entry name" value="Flagellin_C_sub2"/>
</dbReference>
<reference evidence="7 8" key="1">
    <citation type="submission" date="2023-07" db="EMBL/GenBank/DDBJ databases">
        <title>Genomic Encyclopedia of Type Strains, Phase IV (KMG-IV): sequencing the most valuable type-strain genomes for metagenomic binning, comparative biology and taxonomic classification.</title>
        <authorList>
            <person name="Goeker M."/>
        </authorList>
    </citation>
    <scope>NUCLEOTIDE SEQUENCE [LARGE SCALE GENOMIC DNA]</scope>
    <source>
        <strain evidence="7 8">DSM 4006</strain>
    </source>
</reference>
<dbReference type="InterPro" id="IPR046358">
    <property type="entry name" value="Flagellin_C"/>
</dbReference>
<evidence type="ECO:0000313" key="8">
    <source>
        <dbReference type="Proteomes" id="UP001232973"/>
    </source>
</evidence>
<dbReference type="RefSeq" id="WP_307016518.1">
    <property type="nucleotide sequence ID" value="NZ_JAUSTP010000022.1"/>
</dbReference>
<keyword evidence="7" id="KW-0282">Flagellum</keyword>
<dbReference type="InterPro" id="IPR001029">
    <property type="entry name" value="Flagellin_N"/>
</dbReference>
<name>A0ABT9XK26_9BACL</name>
<comment type="function">
    <text evidence="4">Flagellin is the subunit protein which polymerizes to form the filaments of bacterial flagella.</text>
</comment>
<dbReference type="InterPro" id="IPR001492">
    <property type="entry name" value="Flagellin"/>
</dbReference>
<proteinExistence type="inferred from homology"/>
<feature type="domain" description="Flagellin N-terminal" evidence="5">
    <location>
        <begin position="4"/>
        <end position="140"/>
    </location>
</feature>
<dbReference type="Pfam" id="PF00669">
    <property type="entry name" value="Flagellin_N"/>
    <property type="match status" value="1"/>
</dbReference>
<dbReference type="Pfam" id="PF00700">
    <property type="entry name" value="Flagellin_C"/>
    <property type="match status" value="1"/>
</dbReference>
<sequence>MLSINTNSAASSILANLNNVESQMNSTYQQLSTGNKVNSAADNPASYAISQQMTSQINGLNQATQNAQNGISMIQTATGAMNQIEQVLQTMSTLATEAANSGNTFSDRANLQLEMNALAQQINSTTNQTQYNGISLLTGQFGAGNTSLTLQIGANQGQTMSFNIGATDAETLGVGSAQTTGVDMTTGYATGSVITGGSTSIATTGIASAVTASNSLLQGGMSLKLVETVTYAADGTLTGGTLQLQDADGNDIGGAVTLSASDLTSATQVTVGDSSTGATLSITLTGTNFASTGGTPGTSTQTDTLTLASPAAGSTEPQSTNGWQSATNINGINIMTQSSAQAAITAIQNAINTLSSSQAQLGAVQDRLNYTLSNLSNSSQNLQNAQSTITNTDMAAAYTQFSQQQVLEQVGISMLSQAQQQPQMILKLLQ</sequence>
<dbReference type="PANTHER" id="PTHR42792:SF2">
    <property type="entry name" value="FLAGELLIN"/>
    <property type="match status" value="1"/>
</dbReference>
<gene>
    <name evidence="7" type="ORF">J2S03_002528</name>
</gene>
<organism evidence="7 8">
    <name type="scientific">Alicyclobacillus cycloheptanicus</name>
    <dbReference type="NCBI Taxonomy" id="1457"/>
    <lineage>
        <taxon>Bacteria</taxon>
        <taxon>Bacillati</taxon>
        <taxon>Bacillota</taxon>
        <taxon>Bacilli</taxon>
        <taxon>Bacillales</taxon>
        <taxon>Alicyclobacillaceae</taxon>
        <taxon>Alicyclobacillus</taxon>
    </lineage>
</organism>
<protein>
    <recommendedName>
        <fullName evidence="2 4">Flagellin</fullName>
    </recommendedName>
</protein>
<comment type="similarity">
    <text evidence="1 4">Belongs to the bacterial flagellin family.</text>
</comment>
<comment type="subcellular location">
    <subcellularLocation>
        <location evidence="4">Secreted</location>
    </subcellularLocation>
    <subcellularLocation>
        <location evidence="4">Bacterial flagellum</location>
    </subcellularLocation>
</comment>
<evidence type="ECO:0000256" key="2">
    <source>
        <dbReference type="ARBA" id="ARBA00020110"/>
    </source>
</evidence>
<dbReference type="SUPFAM" id="SSF64518">
    <property type="entry name" value="Phase 1 flagellin"/>
    <property type="match status" value="1"/>
</dbReference>
<keyword evidence="8" id="KW-1185">Reference proteome</keyword>
<evidence type="ECO:0000313" key="7">
    <source>
        <dbReference type="EMBL" id="MDQ0190661.1"/>
    </source>
</evidence>
<dbReference type="Gene3D" id="1.20.1330.10">
    <property type="entry name" value="f41 fragment of flagellin, N-terminal domain"/>
    <property type="match status" value="1"/>
</dbReference>
<dbReference type="PRINTS" id="PR00207">
    <property type="entry name" value="FLAGELLIN"/>
</dbReference>
<feature type="domain" description="Flagellin C-terminal" evidence="6">
    <location>
        <begin position="344"/>
        <end position="429"/>
    </location>
</feature>
<dbReference type="Gene3D" id="6.10.10.10">
    <property type="entry name" value="Flagellar export chaperone, C-terminal domain"/>
    <property type="match status" value="1"/>
</dbReference>
<keyword evidence="3 4" id="KW-0975">Bacterial flagellum</keyword>
<accession>A0ABT9XK26</accession>